<keyword evidence="1" id="KW-0812">Transmembrane</keyword>
<organism evidence="2 3">
    <name type="scientific">Deinococcus deserti (strain DSM 17065 / CIP 109153 / LMG 22923 / VCD115)</name>
    <dbReference type="NCBI Taxonomy" id="546414"/>
    <lineage>
        <taxon>Bacteria</taxon>
        <taxon>Thermotogati</taxon>
        <taxon>Deinococcota</taxon>
        <taxon>Deinococci</taxon>
        <taxon>Deinococcales</taxon>
        <taxon>Deinococcaceae</taxon>
        <taxon>Deinococcus</taxon>
    </lineage>
</organism>
<dbReference type="HOGENOM" id="CLU_1737535_0_0_0"/>
<evidence type="ECO:0000256" key="1">
    <source>
        <dbReference type="SAM" id="Phobius"/>
    </source>
</evidence>
<keyword evidence="3" id="KW-1185">Reference proteome</keyword>
<protein>
    <submittedName>
        <fullName evidence="2">Uncharacterized protein</fullName>
    </submittedName>
</protein>
<dbReference type="Proteomes" id="UP000002208">
    <property type="component" value="Plasmid 1"/>
</dbReference>
<reference evidence="2 3" key="1">
    <citation type="journal article" date="2009" name="PLoS Genet.">
        <title>Alliance of proteomics and genomics to unravel the specificities of Sahara bacterium Deinococcus deserti.</title>
        <authorList>
            <person name="de Groot A."/>
            <person name="Dulermo R."/>
            <person name="Ortet P."/>
            <person name="Blanchard L."/>
            <person name="Guerin P."/>
            <person name="Fernandez B."/>
            <person name="Vacherie B."/>
            <person name="Dossat C."/>
            <person name="Jolivet E."/>
            <person name="Siguier P."/>
            <person name="Chandler M."/>
            <person name="Barakat M."/>
            <person name="Dedieu A."/>
            <person name="Barbe V."/>
            <person name="Heulin T."/>
            <person name="Sommer S."/>
            <person name="Achouak W."/>
            <person name="Armengaud J."/>
        </authorList>
    </citation>
    <scope>NUCLEOTIDE SEQUENCE [LARGE SCALE GENOMIC DNA]</scope>
    <source>
        <strain evidence="3">DSM 17065 / CIP 109153 / LMG 22923 / VCD115</strain>
        <plasmid evidence="3">pDeide1</plasmid>
    </source>
</reference>
<geneLocation type="plasmid" evidence="3">
    <name>pDeide1</name>
</geneLocation>
<keyword evidence="2" id="KW-0614">Plasmid</keyword>
<gene>
    <name evidence="2" type="ordered locus">Deide_1p01001</name>
</gene>
<feature type="transmembrane region" description="Helical" evidence="1">
    <location>
        <begin position="101"/>
        <end position="119"/>
    </location>
</feature>
<proteinExistence type="predicted"/>
<keyword evidence="1" id="KW-1133">Transmembrane helix</keyword>
<accession>C1D280</accession>
<dbReference type="KEGG" id="ddr:Deide_1p01001"/>
<sequence length="150" mass="16312">MDVFLQALVFLGSAVFGRPLLKPLIVEGLIKQVPAAQRHALQEALEHRGMTRAYWLSGVIAGVWKLMFGGLRMLVAYSVVTAPFGTATFNAQVAVLMTVMYLPGLLMGAIVLAPAMLLVDRTVKRIYGPDVTLMRSEGLHSFARNLTPAT</sequence>
<dbReference type="AlphaFoldDB" id="C1D280"/>
<evidence type="ECO:0000313" key="3">
    <source>
        <dbReference type="Proteomes" id="UP000002208"/>
    </source>
</evidence>
<evidence type="ECO:0000313" key="2">
    <source>
        <dbReference type="EMBL" id="ACO47519.1"/>
    </source>
</evidence>
<name>C1D280_DEIDV</name>
<dbReference type="EMBL" id="CP001115">
    <property type="protein sequence ID" value="ACO47519.1"/>
    <property type="molecule type" value="Genomic_DNA"/>
</dbReference>
<feature type="transmembrane region" description="Helical" evidence="1">
    <location>
        <begin position="52"/>
        <end position="68"/>
    </location>
</feature>
<keyword evidence="1" id="KW-0472">Membrane</keyword>